<sequence>MMRARLTSEQVAAIAVSIVCIVTVAAVLTLTWDDSPDGTRSLSVETSGHGTVSYEDSYPFGTVADVWITPDDGYVIYGITVDGEPVGLTNNLNVFMDRDRDIFIDFREASSDDVEVEVDVSITEVMGIIVTGGIGDVSKTYEWGTLTPGGTISVVPGTSVTFTLTLADGYRFVDMRINGNEVPPSETFVVGDITADMSIELWLMKTDVDPGMYVIHAEHNGHGSVTPSDCEVAAGGSVTLTVSPNDGYMVSSVLVNYSEVELSDGKLVLSDIDGNKVVSVTFEEIEYTETVTVSVGDNGTVSPSGSVVVERGEDLELTITPDDGYRIASVILDGTDVTSEVKDSVFILSNVVSGHSVRVEFEVITYTVTVTAGENGSADPTTSVVEYGKSLKIVFIPEPGYRTSYLTINGGDRIVPDDRTNYVIDDIIEDKAVEVFFERDDSAYASVSVAIVGHGTVNDNSDSFKDEVLKGNSYTITSVPSEGYRLSKVLVDNVEVPTSGGVYVLNNIARDTAVEVVFEILMFTVTVNVGEHGSCDQQTQAVEYGSDLTFTFTPDSRYAVHSVTVDGVPVEIVDGTYVLRDIRADHVVAVTFWKVEFDIEISAGENGSASPSGIQRVQENESLTVVFTPSEGYTYDFVLVDGEEGTLTNGTYVFSNVLADHEISVTFKRIVITVSIDPTEGGSVEASSEAPYYYGDPLTLTFTPDVWYGLKSVTVNGVDVTAQLTDSKYVFSALTEDQAVSAVFEKYTVVDRIEVEGPSKTVYASSENTLDTSGLTVTAYYTDGSSRVVTDYELSPTDLTGKSGVVTVTVRYSESYSNTDKTVEASFSVKKASGEFTAYVTEYNGAAVNERLSQYVFDLKGLEPGGDAITFKVKVSDETGLSGVDFNACVWVQNLQDSSKNCALSKNIILTAESGGTRLFSGDLYGIADGSGLQTDVGSVPAGGMEITFTLRMSSSAGSDTMNQSLSFNLGVYAYDVEGQ</sequence>
<evidence type="ECO:0000259" key="2">
    <source>
        <dbReference type="Pfam" id="PF18998"/>
    </source>
</evidence>
<organism evidence="3 4">
    <name type="scientific">Methanomethylophilus alvi</name>
    <dbReference type="NCBI Taxonomy" id="1291540"/>
    <lineage>
        <taxon>Archaea</taxon>
        <taxon>Methanobacteriati</taxon>
        <taxon>Thermoplasmatota</taxon>
        <taxon>Thermoplasmata</taxon>
        <taxon>Methanomassiliicoccales</taxon>
        <taxon>Methanomethylophilaceae</taxon>
        <taxon>Methanomethylophilus</taxon>
    </lineage>
</organism>
<accession>A0A3G3IER3</accession>
<feature type="domain" description="Bacterial repeat" evidence="2">
    <location>
        <begin position="290"/>
        <end position="348"/>
    </location>
</feature>
<evidence type="ECO:0000256" key="1">
    <source>
        <dbReference type="SAM" id="Phobius"/>
    </source>
</evidence>
<keyword evidence="1" id="KW-0472">Membrane</keyword>
<feature type="domain" description="Bacterial repeat" evidence="2">
    <location>
        <begin position="213"/>
        <end position="285"/>
    </location>
</feature>
<dbReference type="Pfam" id="PF18998">
    <property type="entry name" value="Flg_new_2"/>
    <property type="match status" value="5"/>
</dbReference>
<protein>
    <recommendedName>
        <fullName evidence="2">Bacterial repeat domain-containing protein</fullName>
    </recommendedName>
</protein>
<keyword evidence="1" id="KW-1133">Transmembrane helix</keyword>
<dbReference type="AlphaFoldDB" id="A0A3G3IER3"/>
<feature type="domain" description="Bacterial repeat" evidence="2">
    <location>
        <begin position="366"/>
        <end position="411"/>
    </location>
</feature>
<dbReference type="Proteomes" id="UP000273278">
    <property type="component" value="Chromosome"/>
</dbReference>
<dbReference type="InterPro" id="IPR044060">
    <property type="entry name" value="Bacterial_rp_domain"/>
</dbReference>
<dbReference type="Gene3D" id="2.60.40.3630">
    <property type="match status" value="1"/>
</dbReference>
<reference evidence="3 4" key="1">
    <citation type="submission" date="2016-10" db="EMBL/GenBank/DDBJ databases">
        <title>Complete genome of the TMA-utilizing, human hosted archaeon Methanomethylophilus alvus Gen. nov, sp. nov., strain Mx-05, derived from a pure culture.</title>
        <authorList>
            <person name="Brugere J.-F."/>
            <person name="Ben Hania W."/>
            <person name="Chaudhary P.P."/>
            <person name="Gaci N."/>
            <person name="Borrel G."/>
            <person name="Cao Van Tuat L."/>
            <person name="Fardeau M.-L."/>
            <person name="Harris H.M.B."/>
            <person name="O'Toole P.W."/>
            <person name="Ollivier B."/>
        </authorList>
    </citation>
    <scope>NUCLEOTIDE SEQUENCE [LARGE SCALE GENOMIC DNA]</scope>
    <source>
        <strain evidence="3 4">Mx-05</strain>
    </source>
</reference>
<feature type="domain" description="Bacterial repeat" evidence="2">
    <location>
        <begin position="673"/>
        <end position="746"/>
    </location>
</feature>
<feature type="transmembrane region" description="Helical" evidence="1">
    <location>
        <begin position="12"/>
        <end position="32"/>
    </location>
</feature>
<evidence type="ECO:0000313" key="4">
    <source>
        <dbReference type="Proteomes" id="UP000273278"/>
    </source>
</evidence>
<dbReference type="RefSeq" id="WP_015504030.1">
    <property type="nucleotide sequence ID" value="NZ_CP017686.1"/>
</dbReference>
<name>A0A3G3IER3_9ARCH</name>
<proteinExistence type="predicted"/>
<gene>
    <name evidence="3" type="ORF">BKD89_00595</name>
</gene>
<dbReference type="EMBL" id="CP017686">
    <property type="protein sequence ID" value="AYQ54320.1"/>
    <property type="molecule type" value="Genomic_DNA"/>
</dbReference>
<evidence type="ECO:0000313" key="3">
    <source>
        <dbReference type="EMBL" id="AYQ54320.1"/>
    </source>
</evidence>
<feature type="domain" description="Bacterial repeat" evidence="2">
    <location>
        <begin position="42"/>
        <end position="103"/>
    </location>
</feature>
<dbReference type="GeneID" id="41320923"/>
<keyword evidence="1" id="KW-0812">Transmembrane</keyword>